<dbReference type="RefSeq" id="WP_262070483.1">
    <property type="nucleotide sequence ID" value="NZ_JAMXOC010000085.1"/>
</dbReference>
<gene>
    <name evidence="2" type="ORF">NK118_15430</name>
</gene>
<name>A0ABT1ELR7_9FIRM</name>
<keyword evidence="3" id="KW-1185">Reference proteome</keyword>
<keyword evidence="1" id="KW-0472">Membrane</keyword>
<keyword evidence="1" id="KW-0812">Transmembrane</keyword>
<dbReference type="Proteomes" id="UP001523565">
    <property type="component" value="Unassembled WGS sequence"/>
</dbReference>
<reference evidence="2 3" key="1">
    <citation type="journal article" date="2022" name="Genome Biol. Evol.">
        <title>Host diet, physiology and behaviors set the stage for Lachnospiraceae cladogenesis.</title>
        <authorList>
            <person name="Vera-Ponce De Leon A."/>
            <person name="Schneider M."/>
            <person name="Jahnes B.C."/>
            <person name="Sadowski V."/>
            <person name="Camuy-Velez L.A."/>
            <person name="Duan J."/>
            <person name="Sabree Z.L."/>
        </authorList>
    </citation>
    <scope>NUCLEOTIDE SEQUENCE [LARGE SCALE GENOMIC DNA]</scope>
    <source>
        <strain evidence="2 3">PAL227</strain>
    </source>
</reference>
<feature type="transmembrane region" description="Helical" evidence="1">
    <location>
        <begin position="30"/>
        <end position="50"/>
    </location>
</feature>
<evidence type="ECO:0000256" key="1">
    <source>
        <dbReference type="SAM" id="Phobius"/>
    </source>
</evidence>
<keyword evidence="1" id="KW-1133">Transmembrane helix</keyword>
<organism evidence="2 3">
    <name type="scientific">Ohessyouella blattaphilus</name>
    <dbReference type="NCBI Taxonomy" id="2949333"/>
    <lineage>
        <taxon>Bacteria</taxon>
        <taxon>Bacillati</taxon>
        <taxon>Bacillota</taxon>
        <taxon>Clostridia</taxon>
        <taxon>Lachnospirales</taxon>
        <taxon>Lachnospiraceae</taxon>
        <taxon>Ohessyouella</taxon>
    </lineage>
</organism>
<protein>
    <submittedName>
        <fullName evidence="2">Uncharacterized protein</fullName>
    </submittedName>
</protein>
<feature type="transmembrane region" description="Helical" evidence="1">
    <location>
        <begin position="62"/>
        <end position="80"/>
    </location>
</feature>
<dbReference type="EMBL" id="JAMZFV010000085">
    <property type="protein sequence ID" value="MCP1111635.1"/>
    <property type="molecule type" value="Genomic_DNA"/>
</dbReference>
<accession>A0ABT1ELR7</accession>
<sequence>MDERYQIAPLIELDANEYISNKRKEIMKRVIPSILLVLLISGTVLVFITLNAQEGKRLLAVGYYGIVFVLGIISLIYLCVRQMKGINRQSIKHVYTGEAVIDSEELNQIQYRDIRGNYIATECSLLEDIDQEISDIVCITLEDERIIKVKPRNISDSSITN</sequence>
<evidence type="ECO:0000313" key="2">
    <source>
        <dbReference type="EMBL" id="MCP1111635.1"/>
    </source>
</evidence>
<proteinExistence type="predicted"/>
<evidence type="ECO:0000313" key="3">
    <source>
        <dbReference type="Proteomes" id="UP001523565"/>
    </source>
</evidence>
<comment type="caution">
    <text evidence="2">The sequence shown here is derived from an EMBL/GenBank/DDBJ whole genome shotgun (WGS) entry which is preliminary data.</text>
</comment>